<dbReference type="Pfam" id="PF00696">
    <property type="entry name" value="AA_kinase"/>
    <property type="match status" value="1"/>
</dbReference>
<keyword evidence="7 10" id="KW-0418">Kinase</keyword>
<evidence type="ECO:0000259" key="9">
    <source>
        <dbReference type="Pfam" id="PF00696"/>
    </source>
</evidence>
<evidence type="ECO:0000256" key="2">
    <source>
        <dbReference type="ARBA" id="ARBA00013065"/>
    </source>
</evidence>
<protein>
    <recommendedName>
        <fullName evidence="2">acetylglutamate kinase</fullName>
        <ecNumber evidence="2">2.7.2.8</ecNumber>
    </recommendedName>
</protein>
<dbReference type="EMBL" id="UOGF01000050">
    <property type="protein sequence ID" value="VAX29403.1"/>
    <property type="molecule type" value="Genomic_DNA"/>
</dbReference>
<evidence type="ECO:0000256" key="5">
    <source>
        <dbReference type="ARBA" id="ARBA00022679"/>
    </source>
</evidence>
<keyword evidence="4" id="KW-0028">Amino-acid biosynthesis</keyword>
<dbReference type="CDD" id="cd04250">
    <property type="entry name" value="AAK_NAGK-C"/>
    <property type="match status" value="1"/>
</dbReference>
<evidence type="ECO:0000256" key="1">
    <source>
        <dbReference type="ARBA" id="ARBA00004828"/>
    </source>
</evidence>
<reference evidence="10" key="1">
    <citation type="submission" date="2018-06" db="EMBL/GenBank/DDBJ databases">
        <authorList>
            <person name="Zhirakovskaya E."/>
        </authorList>
    </citation>
    <scope>NUCLEOTIDE SEQUENCE</scope>
</reference>
<organism evidence="10">
    <name type="scientific">hydrothermal vent metagenome</name>
    <dbReference type="NCBI Taxonomy" id="652676"/>
    <lineage>
        <taxon>unclassified sequences</taxon>
        <taxon>metagenomes</taxon>
        <taxon>ecological metagenomes</taxon>
    </lineage>
</organism>
<dbReference type="InterPro" id="IPR036393">
    <property type="entry name" value="AceGlu_kinase-like_sf"/>
</dbReference>
<evidence type="ECO:0000256" key="3">
    <source>
        <dbReference type="ARBA" id="ARBA00022571"/>
    </source>
</evidence>
<dbReference type="SUPFAM" id="SSF53633">
    <property type="entry name" value="Carbamate kinase-like"/>
    <property type="match status" value="1"/>
</dbReference>
<dbReference type="Gene3D" id="3.40.1160.10">
    <property type="entry name" value="Acetylglutamate kinase-like"/>
    <property type="match status" value="1"/>
</dbReference>
<dbReference type="PANTHER" id="PTHR23342:SF0">
    <property type="entry name" value="N-ACETYLGLUTAMATE SYNTHASE, MITOCHONDRIAL"/>
    <property type="match status" value="1"/>
</dbReference>
<dbReference type="FunFam" id="3.40.1160.10:FF:000004">
    <property type="entry name" value="Acetylglutamate kinase"/>
    <property type="match status" value="1"/>
</dbReference>
<dbReference type="PANTHER" id="PTHR23342">
    <property type="entry name" value="N-ACETYLGLUTAMATE SYNTHASE"/>
    <property type="match status" value="1"/>
</dbReference>
<sequence length="285" mass="30358">MTNELLRKKADVLIEALPYIQAFHGKTIVIKYGGAAMTDAHLKRQFAEDVVLMKFVGMHPVIVHGGGPQISGMMKRLGLEPKFIEGVRVTDPETMSVVEMVLAGTVNKEIVTLINQMGGRGVGLTGKDGGLIKARRLRGKEETMGQVGEVASVDAEILEILDEGRFIPVISPIGADENGKTYNINADLVAGSLASALSAEKLLVLTDVPGILGDDGKLIPTLAKKQVEQLILDGVIKGGMMPKIEAALASVEEGVRKAHIIDGRVPHALLLEIFTDQGVGTEIIS</sequence>
<dbReference type="AlphaFoldDB" id="A0A3B1CY12"/>
<dbReference type="InterPro" id="IPR004662">
    <property type="entry name" value="AcgluKinase_fam"/>
</dbReference>
<dbReference type="PRINTS" id="PR00474">
    <property type="entry name" value="GLU5KINASE"/>
</dbReference>
<evidence type="ECO:0000256" key="8">
    <source>
        <dbReference type="ARBA" id="ARBA00022840"/>
    </source>
</evidence>
<dbReference type="InterPro" id="IPR037528">
    <property type="entry name" value="ArgB"/>
</dbReference>
<dbReference type="EC" id="2.7.2.8" evidence="2"/>
<dbReference type="GO" id="GO:0005737">
    <property type="term" value="C:cytoplasm"/>
    <property type="evidence" value="ECO:0007669"/>
    <property type="project" value="InterPro"/>
</dbReference>
<keyword evidence="8" id="KW-0067">ATP-binding</keyword>
<accession>A0A3B1CY12</accession>
<dbReference type="InterPro" id="IPR001057">
    <property type="entry name" value="Glu/AcGlu_kinase"/>
</dbReference>
<keyword evidence="5 10" id="KW-0808">Transferase</keyword>
<comment type="pathway">
    <text evidence="1">Amino-acid biosynthesis; L-arginine biosynthesis; N(2)-acetyl-L-ornithine from L-glutamate: step 2/4.</text>
</comment>
<evidence type="ECO:0000256" key="7">
    <source>
        <dbReference type="ARBA" id="ARBA00022777"/>
    </source>
</evidence>
<proteinExistence type="inferred from homology"/>
<dbReference type="HAMAP" id="MF_00082">
    <property type="entry name" value="ArgB"/>
    <property type="match status" value="1"/>
</dbReference>
<keyword evidence="3" id="KW-0055">Arginine biosynthesis</keyword>
<feature type="domain" description="Aspartate/glutamate/uridylate kinase" evidence="9">
    <location>
        <begin position="26"/>
        <end position="262"/>
    </location>
</feature>
<evidence type="ECO:0000256" key="4">
    <source>
        <dbReference type="ARBA" id="ARBA00022605"/>
    </source>
</evidence>
<evidence type="ECO:0000313" key="10">
    <source>
        <dbReference type="EMBL" id="VAX29403.1"/>
    </source>
</evidence>
<dbReference type="InterPro" id="IPR001048">
    <property type="entry name" value="Asp/Glu/Uridylate_kinase"/>
</dbReference>
<dbReference type="GO" id="GO:0003991">
    <property type="term" value="F:acetylglutamate kinase activity"/>
    <property type="evidence" value="ECO:0007669"/>
    <property type="project" value="UniProtKB-EC"/>
</dbReference>
<dbReference type="InterPro" id="IPR041727">
    <property type="entry name" value="NAGK-C"/>
</dbReference>
<dbReference type="GO" id="GO:0006526">
    <property type="term" value="P:L-arginine biosynthetic process"/>
    <property type="evidence" value="ECO:0007669"/>
    <property type="project" value="UniProtKB-KW"/>
</dbReference>
<keyword evidence="6" id="KW-0547">Nucleotide-binding</keyword>
<dbReference type="PIRSF" id="PIRSF000728">
    <property type="entry name" value="NAGK"/>
    <property type="match status" value="1"/>
</dbReference>
<dbReference type="GO" id="GO:0005524">
    <property type="term" value="F:ATP binding"/>
    <property type="evidence" value="ECO:0007669"/>
    <property type="project" value="UniProtKB-KW"/>
</dbReference>
<dbReference type="NCBIfam" id="TIGR00761">
    <property type="entry name" value="argB"/>
    <property type="match status" value="1"/>
</dbReference>
<gene>
    <name evidence="10" type="ORF">MNBD_NITROSPIRAE01-395</name>
</gene>
<evidence type="ECO:0000256" key="6">
    <source>
        <dbReference type="ARBA" id="ARBA00022741"/>
    </source>
</evidence>
<name>A0A3B1CY12_9ZZZZ</name>